<accession>U9UGD8</accession>
<protein>
    <submittedName>
        <fullName evidence="1">Uncharacterized protein</fullName>
    </submittedName>
</protein>
<organism evidence="1">
    <name type="scientific">Rhizophagus irregularis (strain DAOM 181602 / DAOM 197198 / MUCL 43194)</name>
    <name type="common">Arbuscular mycorrhizal fungus</name>
    <name type="synonym">Glomus intraradices</name>
    <dbReference type="NCBI Taxonomy" id="747089"/>
    <lineage>
        <taxon>Eukaryota</taxon>
        <taxon>Fungi</taxon>
        <taxon>Fungi incertae sedis</taxon>
        <taxon>Mucoromycota</taxon>
        <taxon>Glomeromycotina</taxon>
        <taxon>Glomeromycetes</taxon>
        <taxon>Glomerales</taxon>
        <taxon>Glomeraceae</taxon>
        <taxon>Rhizophagus</taxon>
    </lineage>
</organism>
<gene>
    <name evidence="1" type="ORF">GLOINDRAFT_344434</name>
</gene>
<dbReference type="HOGENOM" id="CLU_2590958_0_0_1"/>
<sequence>MTSGGNWIQASQPKLYENNFQVPEDSMNSELIYLIVHLSQLNSPIYFITSITKKIRSKLSTINWKVGRRIVQESIDRSRL</sequence>
<reference evidence="1" key="1">
    <citation type="submission" date="2013-07" db="EMBL/GenBank/DDBJ databases">
        <title>The genome of an arbuscular mycorrhizal fungus provides insights into the evolution of the oldest plant symbiosis.</title>
        <authorList>
            <consortium name="DOE Joint Genome Institute"/>
            <person name="Tisserant E."/>
            <person name="Malbreil M."/>
            <person name="Kuo A."/>
            <person name="Kohler A."/>
            <person name="Symeonidi A."/>
            <person name="Balestrini R."/>
            <person name="Charron P."/>
            <person name="Duensing N."/>
            <person name="Frei-dit-Frey N."/>
            <person name="Gianinazzi-Pearson V."/>
            <person name="Gilbert B."/>
            <person name="Handa Y."/>
            <person name="Hijri M."/>
            <person name="Kaul R."/>
            <person name="Kawaguchi M."/>
            <person name="Krajinski F."/>
            <person name="Lammers P."/>
            <person name="Lapierre D."/>
            <person name="Masclaux F.G."/>
            <person name="Murat C."/>
            <person name="Morin E."/>
            <person name="Ndikumana S."/>
            <person name="Pagni M."/>
            <person name="Petitpierre D."/>
            <person name="Requena N."/>
            <person name="Rosikiewicz P."/>
            <person name="Riley R."/>
            <person name="Saito K."/>
            <person name="San Clemente H."/>
            <person name="Shapiro H."/>
            <person name="van Tuinen D."/>
            <person name="Becard G."/>
            <person name="Bonfante P."/>
            <person name="Paszkowski U."/>
            <person name="Shachar-Hill Y."/>
            <person name="Young J.P."/>
            <person name="Sanders I.R."/>
            <person name="Henrissat B."/>
            <person name="Rensing S.A."/>
            <person name="Grigoriev I.V."/>
            <person name="Corradi N."/>
            <person name="Roux C."/>
            <person name="Martin F."/>
        </authorList>
    </citation>
    <scope>NUCLEOTIDE SEQUENCE</scope>
    <source>
        <strain evidence="1">DAOM 197198</strain>
    </source>
</reference>
<proteinExistence type="predicted"/>
<dbReference type="AlphaFoldDB" id="U9UGD8"/>
<dbReference type="EMBL" id="KI278934">
    <property type="protein sequence ID" value="ESA18737.1"/>
    <property type="molecule type" value="Genomic_DNA"/>
</dbReference>
<name>U9UGD8_RHIID</name>
<evidence type="ECO:0000313" key="1">
    <source>
        <dbReference type="EMBL" id="ESA18737.1"/>
    </source>
</evidence>